<accession>A0A6A6QBZ6</accession>
<gene>
    <name evidence="2" type="ORF">BU16DRAFT_567703</name>
</gene>
<organism evidence="2 3">
    <name type="scientific">Lophium mytilinum</name>
    <dbReference type="NCBI Taxonomy" id="390894"/>
    <lineage>
        <taxon>Eukaryota</taxon>
        <taxon>Fungi</taxon>
        <taxon>Dikarya</taxon>
        <taxon>Ascomycota</taxon>
        <taxon>Pezizomycotina</taxon>
        <taxon>Dothideomycetes</taxon>
        <taxon>Pleosporomycetidae</taxon>
        <taxon>Mytilinidiales</taxon>
        <taxon>Mytilinidiaceae</taxon>
        <taxon>Lophium</taxon>
    </lineage>
</organism>
<proteinExistence type="predicted"/>
<evidence type="ECO:0000256" key="1">
    <source>
        <dbReference type="SAM" id="MobiDB-lite"/>
    </source>
</evidence>
<keyword evidence="3" id="KW-1185">Reference proteome</keyword>
<feature type="region of interest" description="Disordered" evidence="1">
    <location>
        <begin position="1"/>
        <end position="32"/>
    </location>
</feature>
<protein>
    <submittedName>
        <fullName evidence="2">Uncharacterized protein</fullName>
    </submittedName>
</protein>
<dbReference type="AlphaFoldDB" id="A0A6A6QBZ6"/>
<evidence type="ECO:0000313" key="2">
    <source>
        <dbReference type="EMBL" id="KAF2489530.1"/>
    </source>
</evidence>
<dbReference type="Proteomes" id="UP000799750">
    <property type="component" value="Unassembled WGS sequence"/>
</dbReference>
<dbReference type="EMBL" id="MU004199">
    <property type="protein sequence ID" value="KAF2489530.1"/>
    <property type="molecule type" value="Genomic_DNA"/>
</dbReference>
<feature type="compositionally biased region" description="Basic and acidic residues" evidence="1">
    <location>
        <begin position="1"/>
        <end position="21"/>
    </location>
</feature>
<evidence type="ECO:0000313" key="3">
    <source>
        <dbReference type="Proteomes" id="UP000799750"/>
    </source>
</evidence>
<sequence length="386" mass="43512">MVSRAQVKEDQCAKKLENARDSEDENESLSVKIESSRRVITERECKRKAIEEPHESDDDTDVATVYLKKVKLAADLGVEDEVAPTDLAFGYGQDGLQHESEYFAEPSITDSLSIMSDFSNFDDSDYQALHDLLRMLDSDVNLQIDKVAHLERGDIRVTQKEKAFDSFCKVRRLLKEVEMTGLMHMSDEKVETLLNRARKLFYSTVSERLSSLPPNEEVIPVLTLLFNPKPSARPVNMNRYNLRKRKATESPSALVNDQAKHAIRAEASKKLKVTHEDLGMVDASTEVVDTVEVGAKEIAPMEEVPVGDQTAVATNYGTSTEVPVLSKELVNTLEMLASVAKQQTNDIPIPQFFIDHEDQFRKLMEQIKEAGDEMRVEMMKVFVANV</sequence>
<reference evidence="2" key="1">
    <citation type="journal article" date="2020" name="Stud. Mycol.">
        <title>101 Dothideomycetes genomes: a test case for predicting lifestyles and emergence of pathogens.</title>
        <authorList>
            <person name="Haridas S."/>
            <person name="Albert R."/>
            <person name="Binder M."/>
            <person name="Bloem J."/>
            <person name="Labutti K."/>
            <person name="Salamov A."/>
            <person name="Andreopoulos B."/>
            <person name="Baker S."/>
            <person name="Barry K."/>
            <person name="Bills G."/>
            <person name="Bluhm B."/>
            <person name="Cannon C."/>
            <person name="Castanera R."/>
            <person name="Culley D."/>
            <person name="Daum C."/>
            <person name="Ezra D."/>
            <person name="Gonzalez J."/>
            <person name="Henrissat B."/>
            <person name="Kuo A."/>
            <person name="Liang C."/>
            <person name="Lipzen A."/>
            <person name="Lutzoni F."/>
            <person name="Magnuson J."/>
            <person name="Mondo S."/>
            <person name="Nolan M."/>
            <person name="Ohm R."/>
            <person name="Pangilinan J."/>
            <person name="Park H.-J."/>
            <person name="Ramirez L."/>
            <person name="Alfaro M."/>
            <person name="Sun H."/>
            <person name="Tritt A."/>
            <person name="Yoshinaga Y."/>
            <person name="Zwiers L.-H."/>
            <person name="Turgeon B."/>
            <person name="Goodwin S."/>
            <person name="Spatafora J."/>
            <person name="Crous P."/>
            <person name="Grigoriev I."/>
        </authorList>
    </citation>
    <scope>NUCLEOTIDE SEQUENCE</scope>
    <source>
        <strain evidence="2">CBS 269.34</strain>
    </source>
</reference>
<name>A0A6A6QBZ6_9PEZI</name>